<evidence type="ECO:0000256" key="1">
    <source>
        <dbReference type="SAM" id="MobiDB-lite"/>
    </source>
</evidence>
<evidence type="ECO:0000313" key="3">
    <source>
        <dbReference type="Proteomes" id="UP001610563"/>
    </source>
</evidence>
<name>A0ABR4FYC1_9EURO</name>
<dbReference type="PANTHER" id="PTHR42345">
    <property type="entry name" value="TPR_REGION DOMAIN-CONTAINING PROTEIN"/>
    <property type="match status" value="1"/>
</dbReference>
<keyword evidence="3" id="KW-1185">Reference proteome</keyword>
<feature type="compositionally biased region" description="Acidic residues" evidence="1">
    <location>
        <begin position="29"/>
        <end position="42"/>
    </location>
</feature>
<sequence>MTTPVPTTESEYVHSDDESLPLDDATTPSDDESDEEPRDPDEIDTKLLDAEDFVFEQNKGGLDVSLYGPSQASTKVSGILTHAGKLVRIEEEGAGYLHPSFESYHQTRKFIKNPDNAYGSYVDYEDALYFDCEADPAYHHAHPGTLTIHGYGLDCWDYVEETKYGLAIVRRGYVDVEPTPLPGASVKQLLRRVDDLKKRRAAKFGIYGESQDYFVEEDTDLRQLIGDGAMSGVVSSSKDIHGSAVALLNVLNRSDVFADLTKNPCIAQEWNTESAEDALGMWTFIYQMIITTELARRLATGEAKGGSSKFSRQVLASLIIADKWMSNVEPRMTEGLPLPDAREVSPQEREQTEGLVALSEEALEDEEPELAAQFLAAALALDPTNIEYRQARCCALISAGEESAEVGNTEAVTRLYAEGVVDARRLTQYTPNDWSAWGFLARAQLGRGAIKKCLQAWEQGLTVAEAAGEGEEFKKIIRENIGAARMGLAGEFLEMADISDPAERHRGMNEIKEWDFDILGNVLKWWSNVHAQQEEGLVKLAESLQWPYVDEVCGRITGLFERLFALQEEGVSRSVHDWLFGLLLPGNWFADSIMTSLVACTASLSKIGFSSSERPGLVLPRVTYWRTSTVLGRVLGALPGVKSVNGWVGPCPPVQIDLDFEGEPQMLWVDVGATPRVPPSLQRVLFHDPVAFNEEGDEDAATYATEITDPGKWTIPKPPARDDRQYTLKSILLKPTKKNESSFESEDLKCNAHLEFILSKSAPEETSRRKILARKLFSHAHEPPSKRHTVPLRTSPVFVVPPKCEASDATGHPIHTREAGEYELQTWTPGDLVDDDDFAKAELGDLIVINATGDGAETMARAVCALRGLTAVIRIPQGPCYKCAVKATRGLKMGALIWCN</sequence>
<dbReference type="SUPFAM" id="SSF48452">
    <property type="entry name" value="TPR-like"/>
    <property type="match status" value="1"/>
</dbReference>
<accession>A0ABR4FYC1</accession>
<comment type="caution">
    <text evidence="2">The sequence shown here is derived from an EMBL/GenBank/DDBJ whole genome shotgun (WGS) entry which is preliminary data.</text>
</comment>
<proteinExistence type="predicted"/>
<dbReference type="InterPro" id="IPR011990">
    <property type="entry name" value="TPR-like_helical_dom_sf"/>
</dbReference>
<protein>
    <submittedName>
        <fullName evidence="2">Uncharacterized protein</fullName>
    </submittedName>
</protein>
<feature type="compositionally biased region" description="Polar residues" evidence="1">
    <location>
        <begin position="1"/>
        <end position="10"/>
    </location>
</feature>
<gene>
    <name evidence="2" type="ORF">BJX66DRAFT_340417</name>
</gene>
<dbReference type="Gene3D" id="1.25.40.10">
    <property type="entry name" value="Tetratricopeptide repeat domain"/>
    <property type="match status" value="1"/>
</dbReference>
<reference evidence="2 3" key="1">
    <citation type="submission" date="2024-07" db="EMBL/GenBank/DDBJ databases">
        <title>Section-level genome sequencing and comparative genomics of Aspergillus sections Usti and Cavernicolus.</title>
        <authorList>
            <consortium name="Lawrence Berkeley National Laboratory"/>
            <person name="Nybo J.L."/>
            <person name="Vesth T.C."/>
            <person name="Theobald S."/>
            <person name="Frisvad J.C."/>
            <person name="Larsen T.O."/>
            <person name="Kjaerboelling I."/>
            <person name="Rothschild-Mancinelli K."/>
            <person name="Lyhne E.K."/>
            <person name="Kogle M.E."/>
            <person name="Barry K."/>
            <person name="Clum A."/>
            <person name="Na H."/>
            <person name="Ledsgaard L."/>
            <person name="Lin J."/>
            <person name="Lipzen A."/>
            <person name="Kuo A."/>
            <person name="Riley R."/>
            <person name="Mondo S."/>
            <person name="Labutti K."/>
            <person name="Haridas S."/>
            <person name="Pangalinan J."/>
            <person name="Salamov A.A."/>
            <person name="Simmons B.A."/>
            <person name="Magnuson J.K."/>
            <person name="Chen J."/>
            <person name="Drula E."/>
            <person name="Henrissat B."/>
            <person name="Wiebenga A."/>
            <person name="Lubbers R.J."/>
            <person name="Gomes A.C."/>
            <person name="Makela M.R."/>
            <person name="Stajich J."/>
            <person name="Grigoriev I.V."/>
            <person name="Mortensen U.H."/>
            <person name="De Vries R.P."/>
            <person name="Baker S.E."/>
            <person name="Andersen M.R."/>
        </authorList>
    </citation>
    <scope>NUCLEOTIDE SEQUENCE [LARGE SCALE GENOMIC DNA]</scope>
    <source>
        <strain evidence="2 3">CBS 209.92</strain>
    </source>
</reference>
<evidence type="ECO:0000313" key="2">
    <source>
        <dbReference type="EMBL" id="KAL2788264.1"/>
    </source>
</evidence>
<organism evidence="2 3">
    <name type="scientific">Aspergillus keveii</name>
    <dbReference type="NCBI Taxonomy" id="714993"/>
    <lineage>
        <taxon>Eukaryota</taxon>
        <taxon>Fungi</taxon>
        <taxon>Dikarya</taxon>
        <taxon>Ascomycota</taxon>
        <taxon>Pezizomycotina</taxon>
        <taxon>Eurotiomycetes</taxon>
        <taxon>Eurotiomycetidae</taxon>
        <taxon>Eurotiales</taxon>
        <taxon>Aspergillaceae</taxon>
        <taxon>Aspergillus</taxon>
        <taxon>Aspergillus subgen. Nidulantes</taxon>
    </lineage>
</organism>
<dbReference type="Proteomes" id="UP001610563">
    <property type="component" value="Unassembled WGS sequence"/>
</dbReference>
<dbReference type="PANTHER" id="PTHR42345:SF2">
    <property type="entry name" value="HELICASE-LIKE PROTEIN"/>
    <property type="match status" value="1"/>
</dbReference>
<dbReference type="EMBL" id="JBFTWV010000082">
    <property type="protein sequence ID" value="KAL2788264.1"/>
    <property type="molecule type" value="Genomic_DNA"/>
</dbReference>
<feature type="region of interest" description="Disordered" evidence="1">
    <location>
        <begin position="1"/>
        <end position="42"/>
    </location>
</feature>